<keyword evidence="1" id="KW-0521">NADP</keyword>
<name>A0ABR1GKZ5_9HYPO</name>
<evidence type="ECO:0000256" key="1">
    <source>
        <dbReference type="ARBA" id="ARBA00022857"/>
    </source>
</evidence>
<dbReference type="PROSITE" id="PS00061">
    <property type="entry name" value="ADH_SHORT"/>
    <property type="match status" value="1"/>
</dbReference>
<dbReference type="Proteomes" id="UP001498476">
    <property type="component" value="Unassembled WGS sequence"/>
</dbReference>
<dbReference type="Gene3D" id="3.40.50.720">
    <property type="entry name" value="NAD(P)-binding Rossmann-like Domain"/>
    <property type="match status" value="1"/>
</dbReference>
<dbReference type="PANTHER" id="PTHR45458">
    <property type="entry name" value="SHORT-CHAIN DEHYDROGENASE/REDUCTASE SDR"/>
    <property type="match status" value="1"/>
</dbReference>
<reference evidence="2 3" key="1">
    <citation type="journal article" date="2025" name="Microbiol. Resour. Announc.">
        <title>Draft genome sequences for Neonectria magnoliae and Neonectria punicea, canker pathogens of Liriodendron tulipifera and Acer saccharum in West Virginia.</title>
        <authorList>
            <person name="Petronek H.M."/>
            <person name="Kasson M.T."/>
            <person name="Metheny A.M."/>
            <person name="Stauder C.M."/>
            <person name="Lovett B."/>
            <person name="Lynch S.C."/>
            <person name="Garnas J.R."/>
            <person name="Kasson L.R."/>
            <person name="Stajich J.E."/>
        </authorList>
    </citation>
    <scope>NUCLEOTIDE SEQUENCE [LARGE SCALE GENOMIC DNA]</scope>
    <source>
        <strain evidence="2 3">NRRL 64653</strain>
    </source>
</reference>
<evidence type="ECO:0008006" key="4">
    <source>
        <dbReference type="Google" id="ProtNLM"/>
    </source>
</evidence>
<dbReference type="Pfam" id="PF00106">
    <property type="entry name" value="adh_short"/>
    <property type="match status" value="1"/>
</dbReference>
<comment type="caution">
    <text evidence="2">The sequence shown here is derived from an EMBL/GenBank/DDBJ whole genome shotgun (WGS) entry which is preliminary data.</text>
</comment>
<organism evidence="2 3">
    <name type="scientific">Neonectria punicea</name>
    <dbReference type="NCBI Taxonomy" id="979145"/>
    <lineage>
        <taxon>Eukaryota</taxon>
        <taxon>Fungi</taxon>
        <taxon>Dikarya</taxon>
        <taxon>Ascomycota</taxon>
        <taxon>Pezizomycotina</taxon>
        <taxon>Sordariomycetes</taxon>
        <taxon>Hypocreomycetidae</taxon>
        <taxon>Hypocreales</taxon>
        <taxon>Nectriaceae</taxon>
        <taxon>Neonectria</taxon>
    </lineage>
</organism>
<dbReference type="InterPro" id="IPR036291">
    <property type="entry name" value="NAD(P)-bd_dom_sf"/>
</dbReference>
<sequence>MPSYLITGVSRGIGFEFLRQISQDPANTVVGLVRDKAGTDKKIARELGELKNVHIVQGDLSNYEELKSSVAETSRITGGSLDYIIANAALISTFSGLESFGSLADKPKELTADLVESFTTNVVGNVHLFNLYIPLVLKGSVKKVITISTGLADGDASAKFGLTYSGPYSASKAAMNLVVAKYSAEYSESDLLFLSISPGMVNTGQYDDGKIPLVIYYSQGMQLTSTATPEQGAKLQGMMAKFMEYAPHFKGPSTVEECVKDVLSVAYNASLEKGDGGAFLSHHGDKQWI</sequence>
<dbReference type="InterPro" id="IPR002347">
    <property type="entry name" value="SDR_fam"/>
</dbReference>
<dbReference type="SUPFAM" id="SSF51735">
    <property type="entry name" value="NAD(P)-binding Rossmann-fold domains"/>
    <property type="match status" value="1"/>
</dbReference>
<dbReference type="PRINTS" id="PR00081">
    <property type="entry name" value="GDHRDH"/>
</dbReference>
<keyword evidence="3" id="KW-1185">Reference proteome</keyword>
<dbReference type="InterPro" id="IPR020904">
    <property type="entry name" value="Sc_DH/Rdtase_CS"/>
</dbReference>
<evidence type="ECO:0000313" key="2">
    <source>
        <dbReference type="EMBL" id="KAK7402553.1"/>
    </source>
</evidence>
<dbReference type="InterPro" id="IPR052184">
    <property type="entry name" value="SDR_enzymes"/>
</dbReference>
<proteinExistence type="predicted"/>
<accession>A0ABR1GKZ5</accession>
<dbReference type="EMBL" id="JAZAVJ010000296">
    <property type="protein sequence ID" value="KAK7402553.1"/>
    <property type="molecule type" value="Genomic_DNA"/>
</dbReference>
<protein>
    <recommendedName>
        <fullName evidence="4">NAD(P)-binding protein</fullName>
    </recommendedName>
</protein>
<evidence type="ECO:0000313" key="3">
    <source>
        <dbReference type="Proteomes" id="UP001498476"/>
    </source>
</evidence>
<gene>
    <name evidence="2" type="ORF">QQX98_011691</name>
</gene>
<dbReference type="PANTHER" id="PTHR45458:SF3">
    <property type="entry name" value="CHAIN DEHYDROGENASE (ATSC), PUTATIVE-RELATED"/>
    <property type="match status" value="1"/>
</dbReference>